<accession>A0A7M5VEF2</accession>
<dbReference type="Pfam" id="PF05456">
    <property type="entry name" value="eIF_4EBP"/>
    <property type="match status" value="1"/>
</dbReference>
<dbReference type="GO" id="GO:0008190">
    <property type="term" value="F:eukaryotic initiation factor 4E binding"/>
    <property type="evidence" value="ECO:0007669"/>
    <property type="project" value="InterPro"/>
</dbReference>
<comment type="similarity">
    <text evidence="1">Belongs to the eIF4E-binding protein family.</text>
</comment>
<evidence type="ECO:0000313" key="6">
    <source>
        <dbReference type="Proteomes" id="UP000594262"/>
    </source>
</evidence>
<dbReference type="GO" id="GO:0005737">
    <property type="term" value="C:cytoplasm"/>
    <property type="evidence" value="ECO:0007669"/>
    <property type="project" value="TreeGrafter"/>
</dbReference>
<feature type="region of interest" description="Disordered" evidence="4">
    <location>
        <begin position="85"/>
        <end position="117"/>
    </location>
</feature>
<dbReference type="OrthoDB" id="19729at2759"/>
<dbReference type="GeneID" id="136819281"/>
<evidence type="ECO:0000256" key="1">
    <source>
        <dbReference type="ARBA" id="ARBA00005480"/>
    </source>
</evidence>
<proteinExistence type="inferred from homology"/>
<protein>
    <recommendedName>
        <fullName evidence="7">Eukaryotic translation initiation factor 4E binding protein</fullName>
    </recommendedName>
</protein>
<evidence type="ECO:0008006" key="7">
    <source>
        <dbReference type="Google" id="ProtNLM"/>
    </source>
</evidence>
<evidence type="ECO:0000256" key="3">
    <source>
        <dbReference type="ARBA" id="ARBA00023193"/>
    </source>
</evidence>
<evidence type="ECO:0000256" key="4">
    <source>
        <dbReference type="SAM" id="MobiDB-lite"/>
    </source>
</evidence>
<dbReference type="AlphaFoldDB" id="A0A7M5VEF2"/>
<feature type="compositionally biased region" description="Basic and acidic residues" evidence="4">
    <location>
        <begin position="93"/>
        <end position="109"/>
    </location>
</feature>
<sequence>MSNTSTKSIPVRRVQIHEAHQMPSRYSETPGGTIFSTTPGGTRIIYERKFLLDLKSSPLSQTPTKLPVIPGVTLDDNGKIIEEDESDLQTLAEETKPPQVPKEEKKPTDDDMFEMEM</sequence>
<reference evidence="5" key="1">
    <citation type="submission" date="2021-01" db="UniProtKB">
        <authorList>
            <consortium name="EnsemblMetazoa"/>
        </authorList>
    </citation>
    <scope>IDENTIFICATION</scope>
</reference>
<dbReference type="EnsemblMetazoa" id="CLYHEMT011696.1">
    <property type="protein sequence ID" value="CLYHEMP011696.1"/>
    <property type="gene ID" value="CLYHEMG011696"/>
</dbReference>
<name>A0A7M5VEF2_9CNID</name>
<dbReference type="Proteomes" id="UP000594262">
    <property type="component" value="Unplaced"/>
</dbReference>
<dbReference type="RefSeq" id="XP_066931614.1">
    <property type="nucleotide sequence ID" value="XM_067075513.1"/>
</dbReference>
<dbReference type="InterPro" id="IPR008606">
    <property type="entry name" value="EIF4EBP"/>
</dbReference>
<dbReference type="GO" id="GO:0045947">
    <property type="term" value="P:negative regulation of translational initiation"/>
    <property type="evidence" value="ECO:0007669"/>
    <property type="project" value="InterPro"/>
</dbReference>
<keyword evidence="3" id="KW-0652">Protein synthesis inhibitor</keyword>
<evidence type="ECO:0000256" key="2">
    <source>
        <dbReference type="ARBA" id="ARBA00022845"/>
    </source>
</evidence>
<keyword evidence="6" id="KW-1185">Reference proteome</keyword>
<keyword evidence="2" id="KW-0810">Translation regulation</keyword>
<dbReference type="PANTHER" id="PTHR12669">
    <property type="entry name" value="EUKARYOTIC TRANSLATION INITIATION FACTOR 4E-BINDING PROTEIN"/>
    <property type="match status" value="1"/>
</dbReference>
<feature type="region of interest" description="Disordered" evidence="4">
    <location>
        <begin position="1"/>
        <end position="39"/>
    </location>
</feature>
<evidence type="ECO:0000313" key="5">
    <source>
        <dbReference type="EnsemblMetazoa" id="CLYHEMP011696.1"/>
    </source>
</evidence>
<dbReference type="PANTHER" id="PTHR12669:SF12">
    <property type="entry name" value="EUKARYOTIC TRANSLATION INITIATION FACTOR 4E-BINDING PROTEIN"/>
    <property type="match status" value="1"/>
</dbReference>
<organism evidence="5 6">
    <name type="scientific">Clytia hemisphaerica</name>
    <dbReference type="NCBI Taxonomy" id="252671"/>
    <lineage>
        <taxon>Eukaryota</taxon>
        <taxon>Metazoa</taxon>
        <taxon>Cnidaria</taxon>
        <taxon>Hydrozoa</taxon>
        <taxon>Hydroidolina</taxon>
        <taxon>Leptothecata</taxon>
        <taxon>Obeliida</taxon>
        <taxon>Clytiidae</taxon>
        <taxon>Clytia</taxon>
    </lineage>
</organism>